<evidence type="ECO:0000313" key="3">
    <source>
        <dbReference type="Proteomes" id="UP001209317"/>
    </source>
</evidence>
<dbReference type="SUPFAM" id="SSF56954">
    <property type="entry name" value="Outer membrane efflux proteins (OEP)"/>
    <property type="match status" value="1"/>
</dbReference>
<dbReference type="InterPro" id="IPR003423">
    <property type="entry name" value="OMP_efflux"/>
</dbReference>
<dbReference type="RefSeq" id="WP_263036589.1">
    <property type="nucleotide sequence ID" value="NZ_JAOTPL010000001.1"/>
</dbReference>
<protein>
    <submittedName>
        <fullName evidence="2">TolC family protein</fullName>
    </submittedName>
</protein>
<accession>A0AAE3LLV6</accession>
<comment type="caution">
    <text evidence="2">The sequence shown here is derived from an EMBL/GenBank/DDBJ whole genome shotgun (WGS) entry which is preliminary data.</text>
</comment>
<dbReference type="Gene3D" id="1.20.1600.10">
    <property type="entry name" value="Outer membrane efflux proteins (OEP)"/>
    <property type="match status" value="1"/>
</dbReference>
<dbReference type="Pfam" id="PF02321">
    <property type="entry name" value="OEP"/>
    <property type="match status" value="1"/>
</dbReference>
<reference evidence="2" key="1">
    <citation type="submission" date="2022-10" db="EMBL/GenBank/DDBJ databases">
        <authorList>
            <person name="Kim H.S."/>
            <person name="Kim J.-S."/>
            <person name="Suh M.K."/>
            <person name="Eom M.K."/>
            <person name="Lee J.-S."/>
        </authorList>
    </citation>
    <scope>NUCLEOTIDE SEQUENCE</scope>
    <source>
        <strain evidence="2">LIP-5</strain>
    </source>
</reference>
<organism evidence="2 3">
    <name type="scientific">Haoranjiania flava</name>
    <dbReference type="NCBI Taxonomy" id="1856322"/>
    <lineage>
        <taxon>Bacteria</taxon>
        <taxon>Pseudomonadati</taxon>
        <taxon>Bacteroidota</taxon>
        <taxon>Chitinophagia</taxon>
        <taxon>Chitinophagales</taxon>
        <taxon>Chitinophagaceae</taxon>
        <taxon>Haoranjiania</taxon>
    </lineage>
</organism>
<evidence type="ECO:0000256" key="1">
    <source>
        <dbReference type="ARBA" id="ARBA00007613"/>
    </source>
</evidence>
<proteinExistence type="inferred from homology"/>
<evidence type="ECO:0000313" key="2">
    <source>
        <dbReference type="EMBL" id="MCU7693101.1"/>
    </source>
</evidence>
<dbReference type="GO" id="GO:0015562">
    <property type="term" value="F:efflux transmembrane transporter activity"/>
    <property type="evidence" value="ECO:0007669"/>
    <property type="project" value="InterPro"/>
</dbReference>
<dbReference type="Proteomes" id="UP001209317">
    <property type="component" value="Unassembled WGS sequence"/>
</dbReference>
<sequence>MKSTKHTLLYKSKMAEELAKNELNIYKQIVRQDLEKLFFDIESSYENYLASSEAVKSAGIAALFAQKSYEAGKSSIYDVTNSRNNLIAAKSAMLQAKYNWVFYQKLLEIYSKESK</sequence>
<name>A0AAE3LLV6_9BACT</name>
<dbReference type="EMBL" id="JAOTPL010000001">
    <property type="protein sequence ID" value="MCU7693101.1"/>
    <property type="molecule type" value="Genomic_DNA"/>
</dbReference>
<keyword evidence="3" id="KW-1185">Reference proteome</keyword>
<gene>
    <name evidence="2" type="ORF">OD355_01075</name>
</gene>
<comment type="similarity">
    <text evidence="1">Belongs to the outer membrane factor (OMF) (TC 1.B.17) family.</text>
</comment>
<dbReference type="AlphaFoldDB" id="A0AAE3LLV6"/>